<protein>
    <submittedName>
        <fullName evidence="1">Uncharacterized protein</fullName>
    </submittedName>
</protein>
<feature type="non-terminal residue" evidence="1">
    <location>
        <position position="1"/>
    </location>
</feature>
<feature type="non-terminal residue" evidence="1">
    <location>
        <position position="71"/>
    </location>
</feature>
<organism evidence="1 2">
    <name type="scientific">Batillaria attramentaria</name>
    <dbReference type="NCBI Taxonomy" id="370345"/>
    <lineage>
        <taxon>Eukaryota</taxon>
        <taxon>Metazoa</taxon>
        <taxon>Spiralia</taxon>
        <taxon>Lophotrochozoa</taxon>
        <taxon>Mollusca</taxon>
        <taxon>Gastropoda</taxon>
        <taxon>Caenogastropoda</taxon>
        <taxon>Sorbeoconcha</taxon>
        <taxon>Cerithioidea</taxon>
        <taxon>Batillariidae</taxon>
        <taxon>Batillaria</taxon>
    </lineage>
</organism>
<proteinExistence type="predicted"/>
<evidence type="ECO:0000313" key="1">
    <source>
        <dbReference type="EMBL" id="KAK7499090.1"/>
    </source>
</evidence>
<accession>A0ABD0LI49</accession>
<reference evidence="1 2" key="1">
    <citation type="journal article" date="2023" name="Sci. Data">
        <title>Genome assembly of the Korean intertidal mud-creeper Batillaria attramentaria.</title>
        <authorList>
            <person name="Patra A.K."/>
            <person name="Ho P.T."/>
            <person name="Jun S."/>
            <person name="Lee S.J."/>
            <person name="Kim Y."/>
            <person name="Won Y.J."/>
        </authorList>
    </citation>
    <scope>NUCLEOTIDE SEQUENCE [LARGE SCALE GENOMIC DNA]</scope>
    <source>
        <strain evidence="1">Wonlab-2016</strain>
    </source>
</reference>
<comment type="caution">
    <text evidence="1">The sequence shown here is derived from an EMBL/GenBank/DDBJ whole genome shotgun (WGS) entry which is preliminary data.</text>
</comment>
<evidence type="ECO:0000313" key="2">
    <source>
        <dbReference type="Proteomes" id="UP001519460"/>
    </source>
</evidence>
<dbReference type="Proteomes" id="UP001519460">
    <property type="component" value="Unassembled WGS sequence"/>
</dbReference>
<dbReference type="EMBL" id="JACVVK020000046">
    <property type="protein sequence ID" value="KAK7499090.1"/>
    <property type="molecule type" value="Genomic_DNA"/>
</dbReference>
<sequence length="71" mass="7907">SVYSNGNVSVCSEATRKRYVTRIPRLHSWAETSLTLQSTGNFVKVPQSRLDLVISVGTRDLRRSLSLSLAQ</sequence>
<name>A0ABD0LI49_9CAEN</name>
<gene>
    <name evidence="1" type="ORF">BaRGS_00009637</name>
</gene>
<dbReference type="AlphaFoldDB" id="A0ABD0LI49"/>
<keyword evidence="2" id="KW-1185">Reference proteome</keyword>